<dbReference type="AlphaFoldDB" id="A0A162Q7H0"/>
<sequence>MSLPFIDNLPEKDSLVKFVLHNNVYIDETFVGSSVCSTEDKVLYHHPTMPYSQSHDLDPTKISLLGSLLQGTTNDPLWTLVNKDWHDFVYQSSDPFRSSVSLSITSDGLSFEWLDHSYKWLYATTKDAQDVLTCYSDHETIATLKYIDDITELTLWPLEKDTCPLSPLSSPGHVPSMDITALDPNHSPVPSFRSLPAHLPEPLSRLTSLLVLTALVILEHNTLPPMCLCSPDDMASISSSPNSSALTSLYGPNRGLVVRADTLKSIEIHPDRHRAWISWFPCCLPGGWLDFLWVKWCGPRKKERKGGWRQQS</sequence>
<dbReference type="Proteomes" id="UP000077315">
    <property type="component" value="Unassembled WGS sequence"/>
</dbReference>
<organism evidence="1 2">
    <name type="scientific">Phycomyces blakesleeanus (strain ATCC 8743b / DSM 1359 / FGSC 10004 / NBRC 33097 / NRRL 1555)</name>
    <dbReference type="NCBI Taxonomy" id="763407"/>
    <lineage>
        <taxon>Eukaryota</taxon>
        <taxon>Fungi</taxon>
        <taxon>Fungi incertae sedis</taxon>
        <taxon>Mucoromycota</taxon>
        <taxon>Mucoromycotina</taxon>
        <taxon>Mucoromycetes</taxon>
        <taxon>Mucorales</taxon>
        <taxon>Phycomycetaceae</taxon>
        <taxon>Phycomyces</taxon>
    </lineage>
</organism>
<accession>A0A162Q7H0</accession>
<proteinExistence type="predicted"/>
<dbReference type="OrthoDB" id="2252305at2759"/>
<gene>
    <name evidence="1" type="ORF">PHYBLDRAFT_76844</name>
</gene>
<dbReference type="EMBL" id="KV440971">
    <property type="protein sequence ID" value="OAD80756.1"/>
    <property type="molecule type" value="Genomic_DNA"/>
</dbReference>
<protein>
    <submittedName>
        <fullName evidence="1">Uncharacterized protein</fullName>
    </submittedName>
</protein>
<reference evidence="2" key="1">
    <citation type="submission" date="2015-06" db="EMBL/GenBank/DDBJ databases">
        <title>Expansion of signal transduction pathways in fungi by whole-genome duplication.</title>
        <authorList>
            <consortium name="DOE Joint Genome Institute"/>
            <person name="Corrochano L.M."/>
            <person name="Kuo A."/>
            <person name="Marcet-Houben M."/>
            <person name="Polaino S."/>
            <person name="Salamov A."/>
            <person name="Villalobos J.M."/>
            <person name="Alvarez M.I."/>
            <person name="Avalos J."/>
            <person name="Benito E.P."/>
            <person name="Benoit I."/>
            <person name="Burger G."/>
            <person name="Camino L.P."/>
            <person name="Canovas D."/>
            <person name="Cerda-Olmedo E."/>
            <person name="Cheng J.-F."/>
            <person name="Dominguez A."/>
            <person name="Elias M."/>
            <person name="Eslava A.P."/>
            <person name="Glaser F."/>
            <person name="Grimwood J."/>
            <person name="Gutierrez G."/>
            <person name="Heitman J."/>
            <person name="Henrissat B."/>
            <person name="Iturriaga E.A."/>
            <person name="Lang B.F."/>
            <person name="Lavin J.L."/>
            <person name="Lee S."/>
            <person name="Li W."/>
            <person name="Lindquist E."/>
            <person name="Lopez-Garcia S."/>
            <person name="Luque E.M."/>
            <person name="Marcos A.T."/>
            <person name="Martin J."/>
            <person name="McCluskey K."/>
            <person name="Medina H.R."/>
            <person name="Miralles-Duran A."/>
            <person name="Miyazaki A."/>
            <person name="Munoz-Torres E."/>
            <person name="Oguiza J.A."/>
            <person name="Ohm R."/>
            <person name="Olmedo M."/>
            <person name="Orejas M."/>
            <person name="Ortiz-Castellanos L."/>
            <person name="Pisabarro A.G."/>
            <person name="Rodriguez-Romero J."/>
            <person name="Ruiz-Herrera J."/>
            <person name="Ruiz-Vazquez R."/>
            <person name="Sanz C."/>
            <person name="Schackwitz W."/>
            <person name="Schmutz J."/>
            <person name="Shahriari M."/>
            <person name="Shelest E."/>
            <person name="Silva-Franco F."/>
            <person name="Soanes D."/>
            <person name="Syed K."/>
            <person name="Tagua V.G."/>
            <person name="Talbot N.J."/>
            <person name="Thon M."/>
            <person name="De vries R.P."/>
            <person name="Wiebenga A."/>
            <person name="Yadav J.S."/>
            <person name="Braun E.L."/>
            <person name="Baker S."/>
            <person name="Garre V."/>
            <person name="Horwitz B."/>
            <person name="Torres-Martinez S."/>
            <person name="Idnurm A."/>
            <person name="Herrera-Estrella A."/>
            <person name="Gabaldon T."/>
            <person name="Grigoriev I.V."/>
        </authorList>
    </citation>
    <scope>NUCLEOTIDE SEQUENCE [LARGE SCALE GENOMIC DNA]</scope>
    <source>
        <strain evidence="2">NRRL 1555(-)</strain>
    </source>
</reference>
<evidence type="ECO:0000313" key="1">
    <source>
        <dbReference type="EMBL" id="OAD80756.1"/>
    </source>
</evidence>
<keyword evidence="2" id="KW-1185">Reference proteome</keyword>
<dbReference type="InParanoid" id="A0A162Q7H0"/>
<dbReference type="RefSeq" id="XP_018298796.1">
    <property type="nucleotide sequence ID" value="XM_018443194.1"/>
</dbReference>
<dbReference type="VEuPathDB" id="FungiDB:PHYBLDRAFT_76844"/>
<dbReference type="GeneID" id="29004100"/>
<name>A0A162Q7H0_PHYB8</name>
<evidence type="ECO:0000313" key="2">
    <source>
        <dbReference type="Proteomes" id="UP000077315"/>
    </source>
</evidence>